<dbReference type="SUPFAM" id="SSF53822">
    <property type="entry name" value="Periplasmic binding protein-like I"/>
    <property type="match status" value="1"/>
</dbReference>
<evidence type="ECO:0000259" key="4">
    <source>
        <dbReference type="PROSITE" id="PS50932"/>
    </source>
</evidence>
<dbReference type="GO" id="GO:0000976">
    <property type="term" value="F:transcription cis-regulatory region binding"/>
    <property type="evidence" value="ECO:0007669"/>
    <property type="project" value="TreeGrafter"/>
</dbReference>
<dbReference type="Pfam" id="PF00356">
    <property type="entry name" value="LacI"/>
    <property type="match status" value="1"/>
</dbReference>
<reference evidence="5" key="1">
    <citation type="submission" date="2021-01" db="EMBL/GenBank/DDBJ databases">
        <title>Modified the classification status of verrucomicrobia.</title>
        <authorList>
            <person name="Feng X."/>
        </authorList>
    </citation>
    <scope>NUCLEOTIDE SEQUENCE</scope>
    <source>
        <strain evidence="5">KCTC 13126</strain>
    </source>
</reference>
<dbReference type="GO" id="GO:0003700">
    <property type="term" value="F:DNA-binding transcription factor activity"/>
    <property type="evidence" value="ECO:0007669"/>
    <property type="project" value="TreeGrafter"/>
</dbReference>
<evidence type="ECO:0000256" key="2">
    <source>
        <dbReference type="ARBA" id="ARBA00023125"/>
    </source>
</evidence>
<name>A0A934VSC7_9BACT</name>
<protein>
    <submittedName>
        <fullName evidence="5">LacI family DNA-binding transcriptional regulator</fullName>
    </submittedName>
</protein>
<keyword evidence="3" id="KW-0804">Transcription</keyword>
<dbReference type="AlphaFoldDB" id="A0A934VSC7"/>
<dbReference type="InterPro" id="IPR046335">
    <property type="entry name" value="LacI/GalR-like_sensor"/>
</dbReference>
<dbReference type="SMART" id="SM00354">
    <property type="entry name" value="HTH_LACI"/>
    <property type="match status" value="1"/>
</dbReference>
<dbReference type="EMBL" id="JAENIL010000029">
    <property type="protein sequence ID" value="MBK1878374.1"/>
    <property type="molecule type" value="Genomic_DNA"/>
</dbReference>
<dbReference type="Gene3D" id="1.10.260.40">
    <property type="entry name" value="lambda repressor-like DNA-binding domains"/>
    <property type="match status" value="1"/>
</dbReference>
<dbReference type="Proteomes" id="UP000617628">
    <property type="component" value="Unassembled WGS sequence"/>
</dbReference>
<comment type="caution">
    <text evidence="5">The sequence shown here is derived from an EMBL/GenBank/DDBJ whole genome shotgun (WGS) entry which is preliminary data.</text>
</comment>
<evidence type="ECO:0000313" key="6">
    <source>
        <dbReference type="Proteomes" id="UP000617628"/>
    </source>
</evidence>
<dbReference type="InterPro" id="IPR010982">
    <property type="entry name" value="Lambda_DNA-bd_dom_sf"/>
</dbReference>
<dbReference type="Pfam" id="PF13377">
    <property type="entry name" value="Peripla_BP_3"/>
    <property type="match status" value="1"/>
</dbReference>
<dbReference type="RefSeq" id="WP_200356587.1">
    <property type="nucleotide sequence ID" value="NZ_JAENIL010000029.1"/>
</dbReference>
<accession>A0A934VSC7</accession>
<dbReference type="SUPFAM" id="SSF47413">
    <property type="entry name" value="lambda repressor-like DNA-binding domains"/>
    <property type="match status" value="1"/>
</dbReference>
<dbReference type="PANTHER" id="PTHR30146:SF109">
    <property type="entry name" value="HTH-TYPE TRANSCRIPTIONAL REGULATOR GALS"/>
    <property type="match status" value="1"/>
</dbReference>
<gene>
    <name evidence="5" type="ORF">JIN87_15950</name>
</gene>
<evidence type="ECO:0000256" key="3">
    <source>
        <dbReference type="ARBA" id="ARBA00023163"/>
    </source>
</evidence>
<evidence type="ECO:0000313" key="5">
    <source>
        <dbReference type="EMBL" id="MBK1878374.1"/>
    </source>
</evidence>
<feature type="domain" description="HTH lacI-type" evidence="4">
    <location>
        <begin position="1"/>
        <end position="55"/>
    </location>
</feature>
<dbReference type="PANTHER" id="PTHR30146">
    <property type="entry name" value="LACI-RELATED TRANSCRIPTIONAL REPRESSOR"/>
    <property type="match status" value="1"/>
</dbReference>
<dbReference type="InterPro" id="IPR000843">
    <property type="entry name" value="HTH_LacI"/>
</dbReference>
<keyword evidence="6" id="KW-1185">Reference proteome</keyword>
<evidence type="ECO:0000256" key="1">
    <source>
        <dbReference type="ARBA" id="ARBA00023015"/>
    </source>
</evidence>
<keyword evidence="1" id="KW-0805">Transcription regulation</keyword>
<sequence>MSVRIIAKKLGISPSTVSLALRSSPKISESTRENVLREADLIGYRPNAKINELMSHLRLNGTRSSEACFGVISFYETLRPWEQSKHLTLIHEAMQKRGEQLGYRLESLGLKAPGMSHGRFRDVLDARGIQGLLCFGSPDFEERFPKELDQFAVVTVGLSISSPMHRVTSHFFNDLYSALDRVYELGYRRPGLILGEYEENRSAHVYPSAYFGWCDHVLGNPLLMPVLRTSNVESDSVMDWYRCNRPDVIVCVHLYEEVRKLPDILEENGVSVPGDVGVAAVSQLLDGTNLSGMEQNQELMGAWAVELLASRIMNQDFGLPSFPKIQMVESKWIEGGTLRNSK</sequence>
<dbReference type="CDD" id="cd01392">
    <property type="entry name" value="HTH_LacI"/>
    <property type="match status" value="1"/>
</dbReference>
<dbReference type="PROSITE" id="PS50932">
    <property type="entry name" value="HTH_LACI_2"/>
    <property type="match status" value="1"/>
</dbReference>
<organism evidence="5 6">
    <name type="scientific">Pelagicoccus mobilis</name>
    <dbReference type="NCBI Taxonomy" id="415221"/>
    <lineage>
        <taxon>Bacteria</taxon>
        <taxon>Pseudomonadati</taxon>
        <taxon>Verrucomicrobiota</taxon>
        <taxon>Opitutia</taxon>
        <taxon>Puniceicoccales</taxon>
        <taxon>Pelagicoccaceae</taxon>
        <taxon>Pelagicoccus</taxon>
    </lineage>
</organism>
<proteinExistence type="predicted"/>
<keyword evidence="2 5" id="KW-0238">DNA-binding</keyword>
<dbReference type="Gene3D" id="3.40.50.2300">
    <property type="match status" value="2"/>
</dbReference>
<dbReference type="InterPro" id="IPR028082">
    <property type="entry name" value="Peripla_BP_I"/>
</dbReference>